<name>A0A1K1SS74_9PSEU</name>
<dbReference type="STRING" id="546364.SAMN04489730_6608"/>
<dbReference type="RefSeq" id="WP_072479907.1">
    <property type="nucleotide sequence ID" value="NZ_FPJG01000006.1"/>
</dbReference>
<evidence type="ECO:0000313" key="2">
    <source>
        <dbReference type="Proteomes" id="UP000182740"/>
    </source>
</evidence>
<sequence length="520" mass="56869">MSGVGGWTGRSASALQSALRLSNEKFAEKLGIGARTVASWHQKPDLRPQSEMQQVLDTAYERASDAERARFAELTGGGLAAHTRPDTKEADRRLAADPHIGAALEWLDQHAYRSPGAARRAVAAQAARVDAQEAYARATRRAWVDQRAVTDALAEYYGRRHGDHGLYAGSCGDQAVNTSVLTCADWLDLACELRPPHDGLTIASARPDPREVLDEHATKAAVNRLAETVAMNTRLMNAPLYRLLSTDISERHLGGTFGVDHFVHYALTMDLLEGELLDALAAGDTTSLPLRDRYLPDIGAVLDVGGRLCAGGALALTAIARPADPYRGEADYVLLVQERSGHVLNATRRLAVIPKGFHQPLTDVRRETQIGATLRREMEEELFGRPDADNTVADTLTADPMHPTRLTEPMRWLLAEPGRLRMECTGFGLNLVSGNYEFASLIVIDDEEFWARYGGVVEANWESATLRQYSTTDAELVTELLGDVAWSNEGLFAMTQGLRRLAGIGGERVKLPAIEWEIGQ</sequence>
<reference evidence="2" key="1">
    <citation type="submission" date="2016-11" db="EMBL/GenBank/DDBJ databases">
        <authorList>
            <person name="Varghese N."/>
            <person name="Submissions S."/>
        </authorList>
    </citation>
    <scope>NUCLEOTIDE SEQUENCE [LARGE SCALE GENOMIC DNA]</scope>
    <source>
        <strain evidence="2">DSM 44671</strain>
    </source>
</reference>
<keyword evidence="2" id="KW-1185">Reference proteome</keyword>
<evidence type="ECO:0000313" key="1">
    <source>
        <dbReference type="EMBL" id="SFW87171.1"/>
    </source>
</evidence>
<protein>
    <submittedName>
        <fullName evidence="1">Uncharacterized protein</fullName>
    </submittedName>
</protein>
<organism evidence="1 2">
    <name type="scientific">Amycolatopsis australiensis</name>
    <dbReference type="NCBI Taxonomy" id="546364"/>
    <lineage>
        <taxon>Bacteria</taxon>
        <taxon>Bacillati</taxon>
        <taxon>Actinomycetota</taxon>
        <taxon>Actinomycetes</taxon>
        <taxon>Pseudonocardiales</taxon>
        <taxon>Pseudonocardiaceae</taxon>
        <taxon>Amycolatopsis</taxon>
    </lineage>
</organism>
<accession>A0A1K1SS74</accession>
<dbReference type="EMBL" id="FPJG01000006">
    <property type="protein sequence ID" value="SFW87171.1"/>
    <property type="molecule type" value="Genomic_DNA"/>
</dbReference>
<dbReference type="AlphaFoldDB" id="A0A1K1SS74"/>
<dbReference type="Proteomes" id="UP000182740">
    <property type="component" value="Unassembled WGS sequence"/>
</dbReference>
<proteinExistence type="predicted"/>
<gene>
    <name evidence="1" type="ORF">SAMN04489730_6608</name>
</gene>